<dbReference type="AlphaFoldDB" id="A0A6A5EHP5"/>
<feature type="region of interest" description="Disordered" evidence="1">
    <location>
        <begin position="173"/>
        <end position="214"/>
    </location>
</feature>
<evidence type="ECO:0000313" key="2">
    <source>
        <dbReference type="EMBL" id="KAF1373442.1"/>
    </source>
</evidence>
<comment type="caution">
    <text evidence="2">The sequence shown here is derived from an EMBL/GenBank/DDBJ whole genome shotgun (WGS) entry which is preliminary data.</text>
</comment>
<evidence type="ECO:0000313" key="3">
    <source>
        <dbReference type="Proteomes" id="UP000465112"/>
    </source>
</evidence>
<gene>
    <name evidence="2" type="ORF">PFLUV_G00238900</name>
</gene>
<feature type="region of interest" description="Disordered" evidence="1">
    <location>
        <begin position="119"/>
        <end position="150"/>
    </location>
</feature>
<accession>A0A6A5EHP5</accession>
<proteinExistence type="predicted"/>
<sequence length="214" mass="23396">MSPCAGLHTQLAAVMESLVHAAVAELKKLVEDSSAFVLRLEVRAGEKLPPPVTLQAESREKMVQFAAVMETLGNEALGKIMNVVEEAKLLLEPETTKRRGSKRPQTSILYILNNTCTGAEHSSGARPETSSTHRSTQTKQEQEEPEKPFVPAVTIKDEHGNVDLCAITHRSESVLTPRHKPGDLDDLQPLDLQGSASMEVPHVRSRHSPSIRAT</sequence>
<name>A0A6A5EHP5_PERFL</name>
<reference evidence="2 3" key="1">
    <citation type="submission" date="2019-06" db="EMBL/GenBank/DDBJ databases">
        <title>A chromosome-scale genome assembly of the European perch, Perca fluviatilis.</title>
        <authorList>
            <person name="Roques C."/>
            <person name="Zahm M."/>
            <person name="Cabau C."/>
            <person name="Klopp C."/>
            <person name="Bouchez O."/>
            <person name="Donnadieu C."/>
            <person name="Kuhl H."/>
            <person name="Gislard M."/>
            <person name="Guendouz S."/>
            <person name="Journot L."/>
            <person name="Haffray P."/>
            <person name="Bestin A."/>
            <person name="Morvezen R."/>
            <person name="Feron R."/>
            <person name="Wen M."/>
            <person name="Jouanno E."/>
            <person name="Herpin A."/>
            <person name="Schartl M."/>
            <person name="Postlethwait J."/>
            <person name="Schaerlinger B."/>
            <person name="Chardard D."/>
            <person name="Lecocq T."/>
            <person name="Poncet C."/>
            <person name="Jaffrelo L."/>
            <person name="Lampietro C."/>
            <person name="Guiguen Y."/>
        </authorList>
    </citation>
    <scope>NUCLEOTIDE SEQUENCE [LARGE SCALE GENOMIC DNA]</scope>
    <source>
        <tissue evidence="2">Blood</tissue>
    </source>
</reference>
<organism evidence="2 3">
    <name type="scientific">Perca fluviatilis</name>
    <name type="common">European perch</name>
    <dbReference type="NCBI Taxonomy" id="8168"/>
    <lineage>
        <taxon>Eukaryota</taxon>
        <taxon>Metazoa</taxon>
        <taxon>Chordata</taxon>
        <taxon>Craniata</taxon>
        <taxon>Vertebrata</taxon>
        <taxon>Euteleostomi</taxon>
        <taxon>Actinopterygii</taxon>
        <taxon>Neopterygii</taxon>
        <taxon>Teleostei</taxon>
        <taxon>Neoteleostei</taxon>
        <taxon>Acanthomorphata</taxon>
        <taxon>Eupercaria</taxon>
        <taxon>Perciformes</taxon>
        <taxon>Percoidei</taxon>
        <taxon>Percidae</taxon>
        <taxon>Percinae</taxon>
        <taxon>Perca</taxon>
    </lineage>
</organism>
<keyword evidence="3" id="KW-1185">Reference proteome</keyword>
<protein>
    <submittedName>
        <fullName evidence="2">Uncharacterized protein</fullName>
    </submittedName>
</protein>
<dbReference type="Proteomes" id="UP000465112">
    <property type="component" value="Chromosome 21"/>
</dbReference>
<evidence type="ECO:0000256" key="1">
    <source>
        <dbReference type="SAM" id="MobiDB-lite"/>
    </source>
</evidence>
<dbReference type="EMBL" id="VHII01000021">
    <property type="protein sequence ID" value="KAF1373442.1"/>
    <property type="molecule type" value="Genomic_DNA"/>
</dbReference>
<feature type="compositionally biased region" description="Basic residues" evidence="1">
    <location>
        <begin position="203"/>
        <end position="214"/>
    </location>
</feature>